<accession>A0AAV5WCJ0</accession>
<name>A0AAV5WCJ0_9BILA</name>
<dbReference type="AlphaFoldDB" id="A0AAV5WCJ0"/>
<feature type="domain" description="Senescence" evidence="1">
    <location>
        <begin position="258"/>
        <end position="439"/>
    </location>
</feature>
<dbReference type="GO" id="GO:0030514">
    <property type="term" value="P:negative regulation of BMP signaling pathway"/>
    <property type="evidence" value="ECO:0007669"/>
    <property type="project" value="TreeGrafter"/>
</dbReference>
<dbReference type="PANTHER" id="PTHR21068:SF43">
    <property type="entry name" value="SPARTIN"/>
    <property type="match status" value="1"/>
</dbReference>
<evidence type="ECO:0000313" key="3">
    <source>
        <dbReference type="Proteomes" id="UP001432322"/>
    </source>
</evidence>
<evidence type="ECO:0000259" key="1">
    <source>
        <dbReference type="Pfam" id="PF06911"/>
    </source>
</evidence>
<dbReference type="GO" id="GO:0051301">
    <property type="term" value="P:cell division"/>
    <property type="evidence" value="ECO:0007669"/>
    <property type="project" value="TreeGrafter"/>
</dbReference>
<organism evidence="2 3">
    <name type="scientific">Pristionchus fissidentatus</name>
    <dbReference type="NCBI Taxonomy" id="1538716"/>
    <lineage>
        <taxon>Eukaryota</taxon>
        <taxon>Metazoa</taxon>
        <taxon>Ecdysozoa</taxon>
        <taxon>Nematoda</taxon>
        <taxon>Chromadorea</taxon>
        <taxon>Rhabditida</taxon>
        <taxon>Rhabditina</taxon>
        <taxon>Diplogasteromorpha</taxon>
        <taxon>Diplogasteroidea</taxon>
        <taxon>Neodiplogasteridae</taxon>
        <taxon>Pristionchus</taxon>
    </lineage>
</organism>
<protein>
    <recommendedName>
        <fullName evidence="1">Senescence domain-containing protein</fullName>
    </recommendedName>
</protein>
<dbReference type="InterPro" id="IPR045036">
    <property type="entry name" value="Spartin-like"/>
</dbReference>
<keyword evidence="3" id="KW-1185">Reference proteome</keyword>
<dbReference type="GO" id="GO:0005886">
    <property type="term" value="C:plasma membrane"/>
    <property type="evidence" value="ECO:0007669"/>
    <property type="project" value="TreeGrafter"/>
</dbReference>
<dbReference type="EMBL" id="BTSY01000005">
    <property type="protein sequence ID" value="GMT28125.1"/>
    <property type="molecule type" value="Genomic_DNA"/>
</dbReference>
<sequence length="472" mass="51186">MTSFSHLDDVFGESYACIEQGLCYDDVDQKKEALVMYERGLCLLLEGEQMEGAKECELYKFIKDAEGSVRKRISVLKLEGVPSMGSTAKEIESKSPLPSPFQGADEAELVLSIPDGVQLFSIDENSTTAPTYPSALSVFKFTPRVDQPTSSSAEPAFSSLRPDALLQVGPWTYPLYKGQTPILVNEFGAYVVSNPTVDDPDLKVAILLPTDVDENLKRQLNRLLKELAVLRESSETEGTKEELTSEEKKRVSEKIARFLIKSGEKVAWTVQKTSVRTATLVHSKSEKWRNAPPTEKPMTVSPTVKSGIVYVHKGSKVVAKGTRYLLDKIGDVGISVGRKVANGAKSTFGDGKGGGVVSDTITVLGGGIAGVSTAWIALEDASKVLCRSIADDTVGVVKVKYGDEAAQTTHHTLYSVGHGTLAAAQLWDLGPRSIAGRMARKAGIQAVRELDTRKYEKIPLDGSDEKEGKKKK</sequence>
<dbReference type="PANTHER" id="PTHR21068">
    <property type="entry name" value="SPARTIN"/>
    <property type="match status" value="1"/>
</dbReference>
<evidence type="ECO:0000313" key="2">
    <source>
        <dbReference type="EMBL" id="GMT28125.1"/>
    </source>
</evidence>
<proteinExistence type="predicted"/>
<dbReference type="InterPro" id="IPR009686">
    <property type="entry name" value="Senescence/spartin_C"/>
</dbReference>
<dbReference type="Pfam" id="PF06911">
    <property type="entry name" value="Senescence"/>
    <property type="match status" value="1"/>
</dbReference>
<gene>
    <name evidence="2" type="ORF">PFISCL1PPCAC_19422</name>
</gene>
<reference evidence="2" key="1">
    <citation type="submission" date="2023-10" db="EMBL/GenBank/DDBJ databases">
        <title>Genome assembly of Pristionchus species.</title>
        <authorList>
            <person name="Yoshida K."/>
            <person name="Sommer R.J."/>
        </authorList>
    </citation>
    <scope>NUCLEOTIDE SEQUENCE</scope>
    <source>
        <strain evidence="2">RS5133</strain>
    </source>
</reference>
<dbReference type="Proteomes" id="UP001432322">
    <property type="component" value="Unassembled WGS sequence"/>
</dbReference>
<comment type="caution">
    <text evidence="2">The sequence shown here is derived from an EMBL/GenBank/DDBJ whole genome shotgun (WGS) entry which is preliminary data.</text>
</comment>